<reference evidence="2" key="2">
    <citation type="submission" date="2008-08" db="EMBL/GenBank/DDBJ databases">
        <authorList>
            <consortium name="Diatom Consortium"/>
            <person name="Grigoriev I."/>
            <person name="Grimwood J."/>
            <person name="Kuo A."/>
            <person name="Otillar R.P."/>
            <person name="Salamov A."/>
            <person name="Detter J.C."/>
            <person name="Lindquist E."/>
            <person name="Shapiro H."/>
            <person name="Lucas S."/>
            <person name="Glavina del Rio T."/>
            <person name="Pitluck S."/>
            <person name="Rokhsar D."/>
            <person name="Bowler C."/>
        </authorList>
    </citation>
    <scope>GENOME REANNOTATION</scope>
    <source>
        <strain evidence="2">CCAP 1055/1</strain>
    </source>
</reference>
<sequence length="215" mass="24494">MKFLHILFMKRHRAGEPSNVDSSRKSIYSRILIRKKRAETGHTWDESTTSQESDGAPWRIGTLTGRKAAALSAFSNALTPLFSSAENILVDGAPRGADWWQDTVAGHKMEAQAQQNDEGGTTQAEDINIETTFEESRGEELKEFRNCGLEAWVQVQQAWRRPSGMETDRARIPVRKLRQDLIKRMSECRKFDLPHMIPLKDVIEAYTETWDGESD</sequence>
<dbReference type="Proteomes" id="UP000000759">
    <property type="component" value="Unassembled WGS sequence"/>
</dbReference>
<evidence type="ECO:0000313" key="1">
    <source>
        <dbReference type="EMBL" id="EEC42529.1"/>
    </source>
</evidence>
<dbReference type="PaxDb" id="2850-Phatrdraft1526"/>
<dbReference type="AlphaFoldDB" id="B7S4J6"/>
<keyword evidence="2" id="KW-1185">Reference proteome</keyword>
<organism evidence="1 2">
    <name type="scientific">Phaeodactylum tricornutum (strain CCAP 1055/1)</name>
    <dbReference type="NCBI Taxonomy" id="556484"/>
    <lineage>
        <taxon>Eukaryota</taxon>
        <taxon>Sar</taxon>
        <taxon>Stramenopiles</taxon>
        <taxon>Ochrophyta</taxon>
        <taxon>Bacillariophyta</taxon>
        <taxon>Bacillariophyceae</taxon>
        <taxon>Bacillariophycidae</taxon>
        <taxon>Naviculales</taxon>
        <taxon>Phaeodactylaceae</taxon>
        <taxon>Phaeodactylum</taxon>
    </lineage>
</organism>
<accession>B7S4J6</accession>
<dbReference type="InParanoid" id="B7S4J6"/>
<dbReference type="GeneID" id="7204831"/>
<protein>
    <submittedName>
        <fullName evidence="1">Uncharacterized protein</fullName>
    </submittedName>
</protein>
<dbReference type="OrthoDB" id="49300at2759"/>
<dbReference type="EMBL" id="DS999297">
    <property type="protein sequence ID" value="EEC42529.1"/>
    <property type="molecule type" value="Genomic_DNA"/>
</dbReference>
<reference evidence="1 2" key="1">
    <citation type="journal article" date="2008" name="Nature">
        <title>The Phaeodactylum genome reveals the evolutionary history of diatom genomes.</title>
        <authorList>
            <person name="Bowler C."/>
            <person name="Allen A.E."/>
            <person name="Badger J.H."/>
            <person name="Grimwood J."/>
            <person name="Jabbari K."/>
            <person name="Kuo A."/>
            <person name="Maheswari U."/>
            <person name="Martens C."/>
            <person name="Maumus F."/>
            <person name="Otillar R.P."/>
            <person name="Rayko E."/>
            <person name="Salamov A."/>
            <person name="Vandepoele K."/>
            <person name="Beszteri B."/>
            <person name="Gruber A."/>
            <person name="Heijde M."/>
            <person name="Katinka M."/>
            <person name="Mock T."/>
            <person name="Valentin K."/>
            <person name="Verret F."/>
            <person name="Berges J.A."/>
            <person name="Brownlee C."/>
            <person name="Cadoret J.P."/>
            <person name="Chiovitti A."/>
            <person name="Choi C.J."/>
            <person name="Coesel S."/>
            <person name="De Martino A."/>
            <person name="Detter J.C."/>
            <person name="Durkin C."/>
            <person name="Falciatore A."/>
            <person name="Fournet J."/>
            <person name="Haruta M."/>
            <person name="Huysman M.J."/>
            <person name="Jenkins B.D."/>
            <person name="Jiroutova K."/>
            <person name="Jorgensen R.E."/>
            <person name="Joubert Y."/>
            <person name="Kaplan A."/>
            <person name="Kroger N."/>
            <person name="Kroth P.G."/>
            <person name="La Roche J."/>
            <person name="Lindquist E."/>
            <person name="Lommer M."/>
            <person name="Martin-Jezequel V."/>
            <person name="Lopez P.J."/>
            <person name="Lucas S."/>
            <person name="Mangogna M."/>
            <person name="McGinnis K."/>
            <person name="Medlin L.K."/>
            <person name="Montsant A."/>
            <person name="Oudot-Le Secq M.P."/>
            <person name="Napoli C."/>
            <person name="Obornik M."/>
            <person name="Parker M.S."/>
            <person name="Petit J.L."/>
            <person name="Porcel B.M."/>
            <person name="Poulsen N."/>
            <person name="Robison M."/>
            <person name="Rychlewski L."/>
            <person name="Rynearson T.A."/>
            <person name="Schmutz J."/>
            <person name="Shapiro H."/>
            <person name="Siaut M."/>
            <person name="Stanley M."/>
            <person name="Sussman M.R."/>
            <person name="Taylor A.R."/>
            <person name="Vardi A."/>
            <person name="von Dassow P."/>
            <person name="Vyverman W."/>
            <person name="Willis A."/>
            <person name="Wyrwicz L.S."/>
            <person name="Rokhsar D.S."/>
            <person name="Weissenbach J."/>
            <person name="Armbrust E.V."/>
            <person name="Green B.R."/>
            <person name="Van de Peer Y."/>
            <person name="Grigoriev I.V."/>
        </authorList>
    </citation>
    <scope>NUCLEOTIDE SEQUENCE [LARGE SCALE GENOMIC DNA]</scope>
    <source>
        <strain evidence="1 2">CCAP 1055/1</strain>
    </source>
</reference>
<dbReference type="KEGG" id="pti:PHATRDRAFT_bd1526"/>
<proteinExistence type="predicted"/>
<gene>
    <name evidence="1" type="ORF">PHATRDRAFT_bd1526</name>
</gene>
<evidence type="ECO:0000313" key="2">
    <source>
        <dbReference type="Proteomes" id="UP000000759"/>
    </source>
</evidence>
<name>B7S4J6_PHATC</name>
<dbReference type="RefSeq" id="XP_002176487.1">
    <property type="nucleotide sequence ID" value="XM_002176451.1"/>
</dbReference>